<evidence type="ECO:0000256" key="1">
    <source>
        <dbReference type="SAM" id="MobiDB-lite"/>
    </source>
</evidence>
<feature type="compositionally biased region" description="Basic and acidic residues" evidence="1">
    <location>
        <begin position="667"/>
        <end position="683"/>
    </location>
</feature>
<protein>
    <recommendedName>
        <fullName evidence="4">Calponin domain family protein</fullName>
    </recommendedName>
</protein>
<sequence length="940" mass="110637">MEQWSRIEKYAMVKWLEFVVQKEIGSFERINSLILIRFIEEISHSKCKYPYPKIIKTPFQSMEAANVLINFCNQLGIGFGGSAEDIFKNDEKMMLAFFTIVAQKYLKLKRTDMEEVTTWIERITEWKCLNYTNDWIDGRMIKLILGPEDPFGKMKEFGVVEVVERIEDVGVDELTTMMLIRRLYEKKEKIELYHAQREDWDEIRQQFDEQRKQDALNYALGITDNKPSPMYTINSPFKKTIRKEQNIPEKETVQVKKVINIEYQQEEFALENQTTNHIKPNNKIISQPEESKNDREDDFDKDMKFVNETEEVRLQKLKEKLEKEKKERKIREQQLFQKEEERKKQEEEERKRQEEERKKQEEEEKRKQEEEEKRKQEEEEKRKQEEERKKQEEELWLRRLNELADEKNRVTPEKSILTEEKIIDKEKMKKSKKSGRIETEDEQRRLKILELKLHREAEERRKRENGIKDPEPEFDIELSTSTCSQTKLPSIVSIDKEQSTRDFKDEKTTNINKEKKRTSSLDLLTQLDSSSIVNNMSDESELEKSKNSNSELKINSDSETNITPSKEVKYTSPTQKQAIEQNSIGSPLSKSPDIHSTNQSNNSLNSNHINSLLYSQYSSTQSTARTDNSISSVPQKDLSKGGDEIKDSGQLIGSGKASHQLTQALDPIKENDEQPITKKKSYEQGEGTESSDINKKIEQADQSDYEKQQLTRKKQEEEQKRIEDLHEIKRQRQATLETASKQQQQGEVKVISQPFVLDREHLLSDKASGLMEHYYQTLKSWTGLEKYKIILNEKVTSLTNERINRTVCGQTNIMVIIITTDCYIFGSYNSLQVPNAPQKKYKYLMNDPKFFIFSLKGYNLYDSPKKFMRKKPGKTSCVWANSQNKVLYSVKRFYKLNKMSASLFTKKVAIEYNDVPELKHLYFTGSVNFAIGRMIISQWN</sequence>
<name>A0ABQ0DMI4_9EUKA</name>
<feature type="compositionally biased region" description="Polar residues" evidence="1">
    <location>
        <begin position="555"/>
        <end position="564"/>
    </location>
</feature>
<dbReference type="Gene3D" id="1.10.418.10">
    <property type="entry name" value="Calponin-like domain"/>
    <property type="match status" value="1"/>
</dbReference>
<keyword evidence="3" id="KW-1185">Reference proteome</keyword>
<proteinExistence type="predicted"/>
<evidence type="ECO:0000313" key="2">
    <source>
        <dbReference type="EMBL" id="GAB1224024.1"/>
    </source>
</evidence>
<feature type="compositionally biased region" description="Polar residues" evidence="1">
    <location>
        <begin position="571"/>
        <end position="589"/>
    </location>
</feature>
<feature type="compositionally biased region" description="Basic and acidic residues" evidence="1">
    <location>
        <begin position="637"/>
        <end position="647"/>
    </location>
</feature>
<accession>A0ABQ0DMI4</accession>
<evidence type="ECO:0000313" key="3">
    <source>
        <dbReference type="Proteomes" id="UP001628156"/>
    </source>
</evidence>
<feature type="compositionally biased region" description="Polar residues" evidence="1">
    <location>
        <begin position="624"/>
        <end position="634"/>
    </location>
</feature>
<feature type="region of interest" description="Disordered" evidence="1">
    <location>
        <begin position="328"/>
        <end position="392"/>
    </location>
</feature>
<feature type="region of interest" description="Disordered" evidence="1">
    <location>
        <begin position="458"/>
        <end position="516"/>
    </location>
</feature>
<organism evidence="2 3">
    <name type="scientific">Entamoeba nuttalli</name>
    <dbReference type="NCBI Taxonomy" id="412467"/>
    <lineage>
        <taxon>Eukaryota</taxon>
        <taxon>Amoebozoa</taxon>
        <taxon>Evosea</taxon>
        <taxon>Archamoebae</taxon>
        <taxon>Mastigamoebida</taxon>
        <taxon>Entamoebidae</taxon>
        <taxon>Entamoeba</taxon>
    </lineage>
</organism>
<evidence type="ECO:0008006" key="4">
    <source>
        <dbReference type="Google" id="ProtNLM"/>
    </source>
</evidence>
<dbReference type="InterPro" id="IPR036872">
    <property type="entry name" value="CH_dom_sf"/>
</dbReference>
<dbReference type="EMBL" id="BAAFRS010000171">
    <property type="protein sequence ID" value="GAB1224024.1"/>
    <property type="molecule type" value="Genomic_DNA"/>
</dbReference>
<gene>
    <name evidence="2" type="ORF">ENUP19_0171G0011</name>
</gene>
<dbReference type="Proteomes" id="UP001628156">
    <property type="component" value="Unassembled WGS sequence"/>
</dbReference>
<feature type="compositionally biased region" description="Low complexity" evidence="1">
    <location>
        <begin position="596"/>
        <end position="607"/>
    </location>
</feature>
<feature type="compositionally biased region" description="Basic and acidic residues" evidence="1">
    <location>
        <begin position="458"/>
        <end position="471"/>
    </location>
</feature>
<feature type="region of interest" description="Disordered" evidence="1">
    <location>
        <begin position="532"/>
        <end position="607"/>
    </location>
</feature>
<feature type="region of interest" description="Disordered" evidence="1">
    <location>
        <begin position="620"/>
        <end position="720"/>
    </location>
</feature>
<comment type="caution">
    <text evidence="2">The sequence shown here is derived from an EMBL/GenBank/DDBJ whole genome shotgun (WGS) entry which is preliminary data.</text>
</comment>
<feature type="compositionally biased region" description="Basic and acidic residues" evidence="1">
    <location>
        <begin position="494"/>
        <end position="508"/>
    </location>
</feature>
<feature type="compositionally biased region" description="Polar residues" evidence="1">
    <location>
        <begin position="478"/>
        <end position="488"/>
    </location>
</feature>
<feature type="compositionally biased region" description="Basic and acidic residues" evidence="1">
    <location>
        <begin position="692"/>
        <end position="720"/>
    </location>
</feature>
<feature type="compositionally biased region" description="Polar residues" evidence="1">
    <location>
        <begin position="272"/>
        <end position="285"/>
    </location>
</feature>
<dbReference type="SUPFAM" id="SSF47576">
    <property type="entry name" value="Calponin-homology domain, CH-domain"/>
    <property type="match status" value="1"/>
</dbReference>
<feature type="region of interest" description="Disordered" evidence="1">
    <location>
        <begin position="272"/>
        <end position="299"/>
    </location>
</feature>
<reference evidence="2 3" key="1">
    <citation type="journal article" date="2019" name="PLoS Negl. Trop. Dis.">
        <title>Whole genome sequencing of Entamoeba nuttalli reveals mammalian host-related molecular signatures and a novel octapeptide-repeat surface protein.</title>
        <authorList>
            <person name="Tanaka M."/>
            <person name="Makiuchi T."/>
            <person name="Komiyama T."/>
            <person name="Shiina T."/>
            <person name="Osaki K."/>
            <person name="Tachibana H."/>
        </authorList>
    </citation>
    <scope>NUCLEOTIDE SEQUENCE [LARGE SCALE GENOMIC DNA]</scope>
    <source>
        <strain evidence="2 3">P19-061405</strain>
    </source>
</reference>